<dbReference type="Gene3D" id="3.40.250.10">
    <property type="entry name" value="Rhodanese-like domain"/>
    <property type="match status" value="2"/>
</dbReference>
<dbReference type="PROSITE" id="PS50206">
    <property type="entry name" value="RHODANESE_3"/>
    <property type="match status" value="1"/>
</dbReference>
<reference evidence="5" key="1">
    <citation type="journal article" date="2019" name="Int. J. Syst. Evol. Microbiol.">
        <title>The Global Catalogue of Microorganisms (GCM) 10K type strain sequencing project: providing services to taxonomists for standard genome sequencing and annotation.</title>
        <authorList>
            <consortium name="The Broad Institute Genomics Platform"/>
            <consortium name="The Broad Institute Genome Sequencing Center for Infectious Disease"/>
            <person name="Wu L."/>
            <person name="Ma J."/>
        </authorList>
    </citation>
    <scope>NUCLEOTIDE SEQUENCE [LARGE SCALE GENOMIC DNA]</scope>
    <source>
        <strain evidence="5">JCM 17979</strain>
    </source>
</reference>
<organism evidence="4 5">
    <name type="scientific">Actinomycetospora chlora</name>
    <dbReference type="NCBI Taxonomy" id="663608"/>
    <lineage>
        <taxon>Bacteria</taxon>
        <taxon>Bacillati</taxon>
        <taxon>Actinomycetota</taxon>
        <taxon>Actinomycetes</taxon>
        <taxon>Pseudonocardiales</taxon>
        <taxon>Pseudonocardiaceae</taxon>
        <taxon>Actinomycetospora</taxon>
    </lineage>
</organism>
<proteinExistence type="predicted"/>
<dbReference type="InterPro" id="IPR036866">
    <property type="entry name" value="RibonucZ/Hydroxyglut_hydro"/>
</dbReference>
<dbReference type="InterPro" id="IPR001279">
    <property type="entry name" value="Metallo-B-lactamas"/>
</dbReference>
<dbReference type="InterPro" id="IPR051682">
    <property type="entry name" value="Mito_Persulfide_Diox"/>
</dbReference>
<dbReference type="PANTHER" id="PTHR43084:SF1">
    <property type="entry name" value="PERSULFIDE DIOXYGENASE ETHE1, MITOCHONDRIAL"/>
    <property type="match status" value="1"/>
</dbReference>
<dbReference type="SMART" id="SM00849">
    <property type="entry name" value="Lactamase_B"/>
    <property type="match status" value="1"/>
</dbReference>
<feature type="domain" description="Rhodanese" evidence="3">
    <location>
        <begin position="372"/>
        <end position="461"/>
    </location>
</feature>
<dbReference type="Gene3D" id="3.60.15.10">
    <property type="entry name" value="Ribonuclease Z/Hydroxyacylglutathione hydrolase-like"/>
    <property type="match status" value="1"/>
</dbReference>
<comment type="caution">
    <text evidence="4">The sequence shown here is derived from an EMBL/GenBank/DDBJ whole genome shotgun (WGS) entry which is preliminary data.</text>
</comment>
<dbReference type="SUPFAM" id="SSF52821">
    <property type="entry name" value="Rhodanese/Cell cycle control phosphatase"/>
    <property type="match status" value="2"/>
</dbReference>
<evidence type="ECO:0000256" key="1">
    <source>
        <dbReference type="ARBA" id="ARBA00022723"/>
    </source>
</evidence>
<dbReference type="RefSeq" id="WP_345421353.1">
    <property type="nucleotide sequence ID" value="NZ_BAABHO010000048.1"/>
</dbReference>
<sequence length="469" mass="49543">MINVQTIATSSLGDRSYLAHDGDVALVVDPQRDIDRVFALAEELGVRITHVAETHIHNDYVSGGLELAQRTGAAYLVDARDQVGFDRTPIGEGDDVAIGSMRLRPLATPGHTHHHLSYALIDTQADESGAVQAVFTGGSMLYGTTGRTDLVSPDDTVELTHAQYHSVRRLVGELPADAVVYPTHGFGSFCSATPPSGEASTVGDQRTANPALTQDEQEFVDTLIAGLGAYPAYYARMAPTNAAGPAPVDLSAPEPVAPVELRTRLEAGIAAGQWVVDLRERTAFAAGHLIGSLSFQLAQPFVTYLGWLLPDDAELTLIGETSEQVADARRELVRIGIDGIAGAAAGPVDTLADDAPMASYQVSDFPGLLARDPAAVVVVDARTENERAGGGVAESVHIPLHEMLARRDEVPDGEVWIYCGSGYRASVAASLLAAEPGRDRELVVIDDDWPNAADTGLPIAHDQTPAPVG</sequence>
<protein>
    <submittedName>
        <fullName evidence="4">MBL fold metallo-hydrolase</fullName>
    </submittedName>
</protein>
<dbReference type="PANTHER" id="PTHR43084">
    <property type="entry name" value="PERSULFIDE DIOXYGENASE ETHE1"/>
    <property type="match status" value="1"/>
</dbReference>
<evidence type="ECO:0000256" key="2">
    <source>
        <dbReference type="SAM" id="MobiDB-lite"/>
    </source>
</evidence>
<dbReference type="InterPro" id="IPR001763">
    <property type="entry name" value="Rhodanese-like_dom"/>
</dbReference>
<evidence type="ECO:0000313" key="4">
    <source>
        <dbReference type="EMBL" id="GAA4804478.1"/>
    </source>
</evidence>
<keyword evidence="1" id="KW-0479">Metal-binding</keyword>
<gene>
    <name evidence="4" type="ORF">GCM10023200_47250</name>
</gene>
<name>A0ABP9C3I2_9PSEU</name>
<dbReference type="Pfam" id="PF00581">
    <property type="entry name" value="Rhodanese"/>
    <property type="match status" value="1"/>
</dbReference>
<dbReference type="SMART" id="SM00450">
    <property type="entry name" value="RHOD"/>
    <property type="match status" value="1"/>
</dbReference>
<dbReference type="SUPFAM" id="SSF56281">
    <property type="entry name" value="Metallo-hydrolase/oxidoreductase"/>
    <property type="match status" value="1"/>
</dbReference>
<feature type="region of interest" description="Disordered" evidence="2">
    <location>
        <begin position="192"/>
        <end position="211"/>
    </location>
</feature>
<dbReference type="InterPro" id="IPR036873">
    <property type="entry name" value="Rhodanese-like_dom_sf"/>
</dbReference>
<accession>A0ABP9C3I2</accession>
<evidence type="ECO:0000313" key="5">
    <source>
        <dbReference type="Proteomes" id="UP001500928"/>
    </source>
</evidence>
<keyword evidence="5" id="KW-1185">Reference proteome</keyword>
<dbReference type="CDD" id="cd07724">
    <property type="entry name" value="POD-like_MBL-fold"/>
    <property type="match status" value="1"/>
</dbReference>
<evidence type="ECO:0000259" key="3">
    <source>
        <dbReference type="PROSITE" id="PS50206"/>
    </source>
</evidence>
<dbReference type="Proteomes" id="UP001500928">
    <property type="component" value="Unassembled WGS sequence"/>
</dbReference>
<dbReference type="EMBL" id="BAABHO010000048">
    <property type="protein sequence ID" value="GAA4804478.1"/>
    <property type="molecule type" value="Genomic_DNA"/>
</dbReference>
<dbReference type="InterPro" id="IPR044528">
    <property type="entry name" value="POD-like_MBL-fold"/>
</dbReference>